<evidence type="ECO:0000256" key="2">
    <source>
        <dbReference type="ARBA" id="ARBA00022630"/>
    </source>
</evidence>
<gene>
    <name evidence="6" type="ORF">P43SY_008392</name>
</gene>
<dbReference type="AlphaFoldDB" id="A0AAD5QAC3"/>
<name>A0AAD5QAC3_PYTIN</name>
<keyword evidence="2" id="KW-0285">Flavoprotein</keyword>
<dbReference type="Pfam" id="PF01134">
    <property type="entry name" value="GIDA"/>
    <property type="match status" value="1"/>
</dbReference>
<evidence type="ECO:0000313" key="6">
    <source>
        <dbReference type="EMBL" id="KAJ0400529.1"/>
    </source>
</evidence>
<proteinExistence type="predicted"/>
<reference evidence="6" key="1">
    <citation type="submission" date="2021-12" db="EMBL/GenBank/DDBJ databases">
        <title>Prjna785345.</title>
        <authorList>
            <person name="Rujirawat T."/>
            <person name="Krajaejun T."/>
        </authorList>
    </citation>
    <scope>NUCLEOTIDE SEQUENCE</scope>
    <source>
        <strain evidence="6">Pi057C3</strain>
    </source>
</reference>
<dbReference type="Gene3D" id="3.50.50.60">
    <property type="entry name" value="FAD/NAD(P)-binding domain"/>
    <property type="match status" value="1"/>
</dbReference>
<dbReference type="EMBL" id="JAKCXM010000152">
    <property type="protein sequence ID" value="KAJ0400529.1"/>
    <property type="molecule type" value="Genomic_DNA"/>
</dbReference>
<accession>A0AAD5QAC3</accession>
<sequence length="556" mass="63268">MHHNYNYGSMDPYHAMYQQQQQPPARPVLLTAKSVERCQYRSKFCRNHRAIKTNGTMHRFCEFHRYKANMNQKRWVQTQRESKRAQTPSSSGDESEQSQLAEDGDAATTPRPKAPLGDNLQHPNQHNPAAPRVLPSLDVSTAWRWEAGNNLHFPAQDVQPVIERVTASVRPHAEEDEELFSLLLHLDSSASQSNQAEALFFSIVMSGEPEVSNGADVATLPRELRCEYPSKFCNNHKAEKQKGDLHKFCEFHRRKANLNQKRWQQRRREQRLLKSDKAAHNVGGRPSIPMLQTRVASHVISTPMGYYALAQQHVAMPPLHFPRPQGPDLHEDEIETLNRLLCPALKVDARGNPGTSFTAIHHGVAITKKIPGLYIARQINGTTGDEEAAAQGIIAGMHAYRVLLREDNADLRLTRRASVSWLNSTVPFAQVTPKDIEAIWEMELMKIECRYATQLRLEKQEIDAFRRKQHVHAMRKKYDPNYKGKKQQRKRATTAVGRPDQLEQLHGAVEAVVRASQGELRGVKSLRSRKIGRQLHVDLTLVVSDRHGVSFERACE</sequence>
<evidence type="ECO:0000313" key="7">
    <source>
        <dbReference type="Proteomes" id="UP001209570"/>
    </source>
</evidence>
<comment type="cofactor">
    <cofactor evidence="1">
        <name>FAD</name>
        <dbReference type="ChEBI" id="CHEBI:57692"/>
    </cofactor>
</comment>
<evidence type="ECO:0000256" key="3">
    <source>
        <dbReference type="ARBA" id="ARBA00022827"/>
    </source>
</evidence>
<dbReference type="Proteomes" id="UP001209570">
    <property type="component" value="Unassembled WGS sequence"/>
</dbReference>
<evidence type="ECO:0000256" key="4">
    <source>
        <dbReference type="SAM" id="MobiDB-lite"/>
    </source>
</evidence>
<feature type="region of interest" description="Disordered" evidence="4">
    <location>
        <begin position="72"/>
        <end position="132"/>
    </location>
</feature>
<evidence type="ECO:0000259" key="5">
    <source>
        <dbReference type="Pfam" id="PF01134"/>
    </source>
</evidence>
<comment type="caution">
    <text evidence="6">The sequence shown here is derived from an EMBL/GenBank/DDBJ whole genome shotgun (WGS) entry which is preliminary data.</text>
</comment>
<feature type="domain" description="MnmG N-terminal" evidence="5">
    <location>
        <begin position="367"/>
        <end position="404"/>
    </location>
</feature>
<dbReference type="InterPro" id="IPR040131">
    <property type="entry name" value="MnmG_N"/>
</dbReference>
<dbReference type="InterPro" id="IPR036188">
    <property type="entry name" value="FAD/NAD-bd_sf"/>
</dbReference>
<keyword evidence="7" id="KW-1185">Reference proteome</keyword>
<feature type="compositionally biased region" description="Polar residues" evidence="4">
    <location>
        <begin position="72"/>
        <end position="100"/>
    </location>
</feature>
<keyword evidence="3" id="KW-0274">FAD</keyword>
<evidence type="ECO:0000256" key="1">
    <source>
        <dbReference type="ARBA" id="ARBA00001974"/>
    </source>
</evidence>
<organism evidence="6 7">
    <name type="scientific">Pythium insidiosum</name>
    <name type="common">Pythiosis disease agent</name>
    <dbReference type="NCBI Taxonomy" id="114742"/>
    <lineage>
        <taxon>Eukaryota</taxon>
        <taxon>Sar</taxon>
        <taxon>Stramenopiles</taxon>
        <taxon>Oomycota</taxon>
        <taxon>Peronosporomycetes</taxon>
        <taxon>Pythiales</taxon>
        <taxon>Pythiaceae</taxon>
        <taxon>Pythium</taxon>
    </lineage>
</organism>
<protein>
    <recommendedName>
        <fullName evidence="5">MnmG N-terminal domain-containing protein</fullName>
    </recommendedName>
</protein>